<accession>A0A930BTR9</accession>
<dbReference type="AlphaFoldDB" id="A0A930BTR9"/>
<gene>
    <name evidence="2" type="ORF">HXL68_12825</name>
</gene>
<feature type="domain" description="BioF2-like acetyltransferase" evidence="1">
    <location>
        <begin position="340"/>
        <end position="478"/>
    </location>
</feature>
<evidence type="ECO:0000313" key="3">
    <source>
        <dbReference type="Proteomes" id="UP000718593"/>
    </source>
</evidence>
<dbReference type="Proteomes" id="UP000718593">
    <property type="component" value="Unassembled WGS sequence"/>
</dbReference>
<dbReference type="EMBL" id="JABZMI010000304">
    <property type="protein sequence ID" value="MBF1165908.1"/>
    <property type="molecule type" value="Genomic_DNA"/>
</dbReference>
<feature type="domain" description="BioF2-like acetyltransferase" evidence="1">
    <location>
        <begin position="710"/>
        <end position="856"/>
    </location>
</feature>
<feature type="domain" description="BioF2-like acetyltransferase" evidence="1">
    <location>
        <begin position="3"/>
        <end position="113"/>
    </location>
</feature>
<comment type="caution">
    <text evidence="2">The sequence shown here is derived from an EMBL/GenBank/DDBJ whole genome shotgun (WGS) entry which is preliminary data.</text>
</comment>
<dbReference type="InterPro" id="IPR038740">
    <property type="entry name" value="BioF2-like_GNAT_dom"/>
</dbReference>
<proteinExistence type="predicted"/>
<organism evidence="2 3">
    <name type="scientific">Dechloromonas agitata</name>
    <dbReference type="NCBI Taxonomy" id="73030"/>
    <lineage>
        <taxon>Bacteria</taxon>
        <taxon>Pseudomonadati</taxon>
        <taxon>Pseudomonadota</taxon>
        <taxon>Betaproteobacteria</taxon>
        <taxon>Rhodocyclales</taxon>
        <taxon>Azonexaceae</taxon>
        <taxon>Dechloromonas</taxon>
    </lineage>
</organism>
<protein>
    <submittedName>
        <fullName evidence="2">GNAT family N-acetyltransferase</fullName>
    </submittedName>
</protein>
<reference evidence="2" key="1">
    <citation type="submission" date="2020-04" db="EMBL/GenBank/DDBJ databases">
        <title>Deep metagenomics examines the oral microbiome during advanced dental caries in children, revealing novel taxa and co-occurrences with host molecules.</title>
        <authorList>
            <person name="Baker J.L."/>
            <person name="Morton J.T."/>
            <person name="Dinis M."/>
            <person name="Alvarez R."/>
            <person name="Tran N.C."/>
            <person name="Knight R."/>
            <person name="Edlund A."/>
        </authorList>
    </citation>
    <scope>NUCLEOTIDE SEQUENCE</scope>
    <source>
        <strain evidence="2">JCVI_32_bin.24</strain>
    </source>
</reference>
<dbReference type="Gene3D" id="3.40.630.30">
    <property type="match status" value="2"/>
</dbReference>
<name>A0A930BTR9_9RHOO</name>
<evidence type="ECO:0000313" key="2">
    <source>
        <dbReference type="EMBL" id="MBF1165908.1"/>
    </source>
</evidence>
<dbReference type="SUPFAM" id="SSF55729">
    <property type="entry name" value="Acyl-CoA N-acyltransferases (Nat)"/>
    <property type="match status" value="2"/>
</dbReference>
<sequence>MNEGVRRFGELESAGWKAAAGTAVSISNTQGRFYAEVLANFAASGQAEVCELSVGGRLAASRLLIGNARMLVILKTSYDEALARFAPGRLQLRQLLERQLTEYPERTIEFYTNATREQAEWGTFSSTIQNILLFRNDGAIVAYTLLKAVLRGLTGAARPHPAAADTELEVEVRSCASPEALAAEAAVLDHFAPGASVEESLDWFGLLQRQVYPDDAGIRYYYVTECDRPVAILPLRHTQQGGVRTLESLSNYYTSLYSPLLSKDSDPLTLRHLLEAATCDNCSAHVMRFAPMDPDSPGYAALLNDLRAIGWIPLTFFCFGNWYLRLDGGWDDYLRQRSANLRSSIKRRNREFAAEGGTLEVVSGPDGLEEAIAAFQAVYSASWKNPEPYPDFVPSLIRLLAARGMLRLGIARLQGQPIAAQLWIVGQGKASIYKVAYHHAYAALSPGTVLTSYLLRHVIEQDRVGEVDFLIGDDDYKKIWMSHRRERWGIIAFNPRTVFGCALLFKEVAGRMAKTTGRRLGTTLARARAALHRPDAGHNDQLSSRNTRQEHIMAWTILPIEKFTDYAAQWDTLVRARPGAPFLESAFLKPLLDVFGSGSERLCLLQDNGRLRAAAIMQRDRKVIWQTFQPSQLPLGAWITDGHVDLATATASLLRQLPGMTLALGASQIDPRLQQRPEDSATLRTQDYIATAWVDVEGSFDDYWEARGKNLKQNTRKQRNKLQGEGIETRIECLTNAEQVGEAIATYGVLESAGWKGTDGTAIAPDNAQGRFYRAMLENYCRQGRGRIYRYWFGDKVVAMDLCIHDDTVLVILKTAYDESYKSVSPSTLMRQDQFQQLFAEQKFRRIEFFGKVMEWHTRWTSQSRTIYHATTYRWAWLKALHARRAAVRAAQASIAPAES</sequence>
<evidence type="ECO:0000259" key="1">
    <source>
        <dbReference type="Pfam" id="PF13480"/>
    </source>
</evidence>
<dbReference type="Pfam" id="PF13480">
    <property type="entry name" value="Acetyltransf_6"/>
    <property type="match status" value="3"/>
</dbReference>
<dbReference type="InterPro" id="IPR016181">
    <property type="entry name" value="Acyl_CoA_acyltransferase"/>
</dbReference>